<keyword evidence="3" id="KW-0805">Transcription regulation</keyword>
<dbReference type="SUPFAM" id="SSF57701">
    <property type="entry name" value="Zn2/Cys6 DNA-binding domain"/>
    <property type="match status" value="1"/>
</dbReference>
<dbReference type="InterPro" id="IPR021858">
    <property type="entry name" value="Fun_TF"/>
</dbReference>
<feature type="domain" description="Zn(2)-C6 fungal-type" evidence="7">
    <location>
        <begin position="47"/>
        <end position="71"/>
    </location>
</feature>
<evidence type="ECO:0000256" key="5">
    <source>
        <dbReference type="ARBA" id="ARBA00023163"/>
    </source>
</evidence>
<dbReference type="GO" id="GO:0000981">
    <property type="term" value="F:DNA-binding transcription factor activity, RNA polymerase II-specific"/>
    <property type="evidence" value="ECO:0007669"/>
    <property type="project" value="InterPro"/>
</dbReference>
<accession>A0A9W8QI96</accession>
<dbReference type="GO" id="GO:0008270">
    <property type="term" value="F:zinc ion binding"/>
    <property type="evidence" value="ECO:0007669"/>
    <property type="project" value="InterPro"/>
</dbReference>
<dbReference type="GO" id="GO:0003677">
    <property type="term" value="F:DNA binding"/>
    <property type="evidence" value="ECO:0007669"/>
    <property type="project" value="UniProtKB-KW"/>
</dbReference>
<dbReference type="Pfam" id="PF11951">
    <property type="entry name" value="Fungal_trans_2"/>
    <property type="match status" value="1"/>
</dbReference>
<organism evidence="8 9">
    <name type="scientific">Akanthomyces muscarius</name>
    <name type="common">Entomopathogenic fungus</name>
    <name type="synonym">Lecanicillium muscarium</name>
    <dbReference type="NCBI Taxonomy" id="2231603"/>
    <lineage>
        <taxon>Eukaryota</taxon>
        <taxon>Fungi</taxon>
        <taxon>Dikarya</taxon>
        <taxon>Ascomycota</taxon>
        <taxon>Pezizomycotina</taxon>
        <taxon>Sordariomycetes</taxon>
        <taxon>Hypocreomycetidae</taxon>
        <taxon>Hypocreales</taxon>
        <taxon>Cordycipitaceae</taxon>
        <taxon>Akanthomyces</taxon>
    </lineage>
</organism>
<dbReference type="RefSeq" id="XP_056057306.1">
    <property type="nucleotide sequence ID" value="XM_056195797.1"/>
</dbReference>
<evidence type="ECO:0000256" key="3">
    <source>
        <dbReference type="ARBA" id="ARBA00023015"/>
    </source>
</evidence>
<dbReference type="PANTHER" id="PTHR36206">
    <property type="entry name" value="ASPERCRYPTIN BIOSYNTHESIS CLUSTER-SPECIFIC TRANSCRIPTION REGULATOR ATNN-RELATED"/>
    <property type="match status" value="1"/>
</dbReference>
<gene>
    <name evidence="8" type="ORF">LMH87_008214</name>
</gene>
<dbReference type="InterPro" id="IPR001138">
    <property type="entry name" value="Zn2Cys6_DnaBD"/>
</dbReference>
<evidence type="ECO:0000259" key="7">
    <source>
        <dbReference type="PROSITE" id="PS50048"/>
    </source>
</evidence>
<keyword evidence="5" id="KW-0804">Transcription</keyword>
<keyword evidence="2" id="KW-0862">Zinc</keyword>
<keyword evidence="9" id="KW-1185">Reference proteome</keyword>
<dbReference type="AlphaFoldDB" id="A0A9W8QI96"/>
<evidence type="ECO:0000313" key="8">
    <source>
        <dbReference type="EMBL" id="KAJ4159307.1"/>
    </source>
</evidence>
<evidence type="ECO:0000256" key="4">
    <source>
        <dbReference type="ARBA" id="ARBA00023125"/>
    </source>
</evidence>
<proteinExistence type="predicted"/>
<dbReference type="EMBL" id="JAJHUN010000005">
    <property type="protein sequence ID" value="KAJ4159307.1"/>
    <property type="molecule type" value="Genomic_DNA"/>
</dbReference>
<dbReference type="PANTHER" id="PTHR36206:SF12">
    <property type="entry name" value="ASPERCRYPTIN BIOSYNTHESIS CLUSTER-SPECIFIC TRANSCRIPTION REGULATOR ATNN-RELATED"/>
    <property type="match status" value="1"/>
</dbReference>
<dbReference type="InterPro" id="IPR052360">
    <property type="entry name" value="Transcr_Regulatory_Proteins"/>
</dbReference>
<keyword evidence="1" id="KW-0479">Metal-binding</keyword>
<dbReference type="InterPro" id="IPR036864">
    <property type="entry name" value="Zn2-C6_fun-type_DNA-bd_sf"/>
</dbReference>
<dbReference type="PROSITE" id="PS50048">
    <property type="entry name" value="ZN2_CY6_FUNGAL_2"/>
    <property type="match status" value="1"/>
</dbReference>
<protein>
    <recommendedName>
        <fullName evidence="7">Zn(2)-C6 fungal-type domain-containing protein</fullName>
    </recommendedName>
</protein>
<dbReference type="GeneID" id="80895373"/>
<evidence type="ECO:0000313" key="9">
    <source>
        <dbReference type="Proteomes" id="UP001144673"/>
    </source>
</evidence>
<dbReference type="Proteomes" id="UP001144673">
    <property type="component" value="Unassembled WGS sequence"/>
</dbReference>
<evidence type="ECO:0000256" key="1">
    <source>
        <dbReference type="ARBA" id="ARBA00022723"/>
    </source>
</evidence>
<comment type="caution">
    <text evidence="8">The sequence shown here is derived from an EMBL/GenBank/DDBJ whole genome shotgun (WGS) entry which is preliminary data.</text>
</comment>
<keyword evidence="4" id="KW-0238">DNA-binding</keyword>
<evidence type="ECO:0000256" key="6">
    <source>
        <dbReference type="ARBA" id="ARBA00023242"/>
    </source>
</evidence>
<keyword evidence="6" id="KW-0539">Nucleus</keyword>
<reference evidence="8" key="1">
    <citation type="journal article" date="2023" name="Access Microbiol">
        <title>De-novo genome assembly for Akanthomyces muscarius, a biocontrol agent of insect agricultural pests.</title>
        <authorList>
            <person name="Erdos Z."/>
            <person name="Studholme D.J."/>
            <person name="Raymond B."/>
            <person name="Sharma M."/>
        </authorList>
    </citation>
    <scope>NUCLEOTIDE SEQUENCE</scope>
    <source>
        <strain evidence="8">Ve6</strain>
    </source>
</reference>
<sequence length="541" mass="61248">MDLANQTNRPSHTTRPSLFRAGQRRRAKAPKVRTGCRTCNISRVRLCRARRVKCDEAQPSCKRCISTGRKCDGYEPLPEIKPIRFVTLMHVTYPPNEVRSFQYFQEKTLSQLFTFIHEDIWTSHIVQTANMDQGIWHSVIALSSFHENFVRHGYSGPQNHDRFALKQYNMSIQGILGSQRNSSNAHVHLISCILFICIEVLRGRTLTVLQLLVTGYAILKEERMRSCCAYTESSGPSACDRDALFAAADVFLSRIAAQAYMLVKGVDPNLATMVAEILDFEQFAWKERPTFHTLNQAQHALSNLRLELETYNQAGVGMVPVKLRWWVTAFEEFKKDYADQLTTQEGKRGLALLELQRLYVGVETTVFDGPPGAEEDPLRWDAHTDAFREMIRHAEAATDADSGSQHDTVAATSTRKGPQFHMHTGVVPVLYGIIHKCRDPAIRRRAIALMTRSQRLEGVWDSQVVLAVAMRAMAVEEQGRTPTSSAEIPAAARVRRIAVLPVREGEQGQTNPKSYVVGYEIDKTWAWEQADNIMDRRASDR</sequence>
<dbReference type="Gene3D" id="4.10.240.10">
    <property type="entry name" value="Zn(2)-C6 fungal-type DNA-binding domain"/>
    <property type="match status" value="1"/>
</dbReference>
<evidence type="ECO:0000256" key="2">
    <source>
        <dbReference type="ARBA" id="ARBA00022833"/>
    </source>
</evidence>
<dbReference type="KEGG" id="amus:LMH87_008214"/>
<name>A0A9W8QI96_AKAMU</name>
<dbReference type="CDD" id="cd00067">
    <property type="entry name" value="GAL4"/>
    <property type="match status" value="1"/>
</dbReference>